<dbReference type="CDD" id="cd18126">
    <property type="entry name" value="GAPDH_I_C"/>
    <property type="match status" value="1"/>
</dbReference>
<dbReference type="Gene3D" id="3.30.360.10">
    <property type="entry name" value="Dihydrodipicolinate Reductase, domain 2"/>
    <property type="match status" value="1"/>
</dbReference>
<dbReference type="PRINTS" id="PR00078">
    <property type="entry name" value="G3PDHDRGNASE"/>
</dbReference>
<evidence type="ECO:0000256" key="4">
    <source>
        <dbReference type="PIRSR" id="PIRSR000149-2"/>
    </source>
</evidence>
<dbReference type="InterPro" id="IPR020828">
    <property type="entry name" value="GlycerAld_3-P_DH_NAD(P)-bd"/>
</dbReference>
<proteinExistence type="inferred from homology"/>
<feature type="binding site" evidence="5">
    <location>
        <position position="317"/>
    </location>
    <ligand>
        <name>NAD(+)</name>
        <dbReference type="ChEBI" id="CHEBI:57540"/>
    </ligand>
</feature>
<evidence type="ECO:0000256" key="5">
    <source>
        <dbReference type="PIRSR" id="PIRSR000149-3"/>
    </source>
</evidence>
<dbReference type="Pfam" id="PF02800">
    <property type="entry name" value="Gp_dh_C"/>
    <property type="match status" value="1"/>
</dbReference>
<evidence type="ECO:0000256" key="3">
    <source>
        <dbReference type="PIRSR" id="PIRSR000149-1"/>
    </source>
</evidence>
<dbReference type="GO" id="GO:0016620">
    <property type="term" value="F:oxidoreductase activity, acting on the aldehyde or oxo group of donors, NAD or NADP as acceptor"/>
    <property type="evidence" value="ECO:0007669"/>
    <property type="project" value="InterPro"/>
</dbReference>
<evidence type="ECO:0000313" key="10">
    <source>
        <dbReference type="EMBL" id="KGG80293.1"/>
    </source>
</evidence>
<dbReference type="InterPro" id="IPR020830">
    <property type="entry name" value="GlycerAld_3-P_DH_AS"/>
</dbReference>
<evidence type="ECO:0000256" key="6">
    <source>
        <dbReference type="PIRSR" id="PIRSR000149-4"/>
    </source>
</evidence>
<evidence type="ECO:0000313" key="11">
    <source>
        <dbReference type="Proteomes" id="UP000029622"/>
    </source>
</evidence>
<evidence type="ECO:0000256" key="2">
    <source>
        <dbReference type="ARBA" id="ARBA00023002"/>
    </source>
</evidence>
<dbReference type="PIRSF" id="PIRSF000149">
    <property type="entry name" value="GAP_DH"/>
    <property type="match status" value="1"/>
</dbReference>
<dbReference type="RefSeq" id="WP_035163541.1">
    <property type="nucleotide sequence ID" value="NZ_AZTB01000031.1"/>
</dbReference>
<dbReference type="Proteomes" id="UP000029622">
    <property type="component" value="Unassembled WGS sequence"/>
</dbReference>
<comment type="similarity">
    <text evidence="1 7">Belongs to the glyceraldehyde-3-phosphate dehydrogenase family.</text>
</comment>
<evidence type="ECO:0000259" key="9">
    <source>
        <dbReference type="SMART" id="SM00846"/>
    </source>
</evidence>
<reference evidence="10 11" key="1">
    <citation type="submission" date="2013-12" db="EMBL/GenBank/DDBJ databases">
        <title>Draft genome sequence of Caloranaerobacter sp. H53214.</title>
        <authorList>
            <person name="Jiang L.J."/>
            <person name="Shao Z.Z."/>
            <person name="Long M.N."/>
        </authorList>
    </citation>
    <scope>NUCLEOTIDE SEQUENCE [LARGE SCALE GENOMIC DNA]</scope>
    <source>
        <strain evidence="10 11">H53214</strain>
    </source>
</reference>
<organism evidence="10 11">
    <name type="scientific">Caloranaerobacter azorensis H53214</name>
    <dbReference type="NCBI Taxonomy" id="1156417"/>
    <lineage>
        <taxon>Bacteria</taxon>
        <taxon>Bacillati</taxon>
        <taxon>Bacillota</taxon>
        <taxon>Tissierellia</taxon>
        <taxon>Tissierellales</taxon>
        <taxon>Thermohalobacteraceae</taxon>
        <taxon>Caloranaerobacter</taxon>
    </lineage>
</organism>
<dbReference type="EC" id="1.2.1.-" evidence="8"/>
<evidence type="ECO:0000256" key="7">
    <source>
        <dbReference type="RuleBase" id="RU000397"/>
    </source>
</evidence>
<gene>
    <name evidence="10" type="ORF">Y919_07000</name>
</gene>
<feature type="binding site" evidence="4">
    <location>
        <begin position="212"/>
        <end position="213"/>
    </location>
    <ligand>
        <name>D-glyceraldehyde 3-phosphate</name>
        <dbReference type="ChEBI" id="CHEBI:59776"/>
    </ligand>
</feature>
<feature type="site" description="Activates thiol group during catalysis" evidence="6">
    <location>
        <position position="181"/>
    </location>
</feature>
<dbReference type="Pfam" id="PF00044">
    <property type="entry name" value="Gp_dh_N"/>
    <property type="match status" value="1"/>
</dbReference>
<sequence>MAIKVGINGFGRIGRNVLRSALENGVTEFEVVAINDLAKPEALAHLFKYDSCFGKFEGTVAVEGDYIVLNGKKIKVLSERDPEKLPWAELGVDIVIESTGIFRDREGAEKHIKAGAKKVIISAPAKNEDVTIVMGVNEKDYDPANHNIISNASCTTNCLAPVAKVILEKFGIKKGLMTTVHSYTNDQRILDAPHKDLRRARAAAESIIPTTTGAAKAVALVLPELKGKLSGMAMRVPTPTVSVVDVVFEVEKETTAEEVNKALKEAAEGELKGVLGYSDEPLVSIDYRKDSHSSIVDALSTMVIGGNMVKVVSWYDNEWGYSTRVVDLVKYIIEKGL</sequence>
<dbReference type="InterPro" id="IPR036291">
    <property type="entry name" value="NAD(P)-bd_dom_sf"/>
</dbReference>
<dbReference type="Gene3D" id="3.40.50.720">
    <property type="entry name" value="NAD(P)-binding Rossmann-like Domain"/>
    <property type="match status" value="1"/>
</dbReference>
<feature type="binding site" evidence="5">
    <location>
        <position position="122"/>
    </location>
    <ligand>
        <name>NAD(+)</name>
        <dbReference type="ChEBI" id="CHEBI:57540"/>
    </ligand>
</feature>
<dbReference type="FunFam" id="3.40.50.720:FF:000001">
    <property type="entry name" value="Glyceraldehyde-3-phosphate dehydrogenase"/>
    <property type="match status" value="1"/>
</dbReference>
<keyword evidence="5" id="KW-0547">Nucleotide-binding</keyword>
<feature type="binding site" evidence="5">
    <location>
        <position position="36"/>
    </location>
    <ligand>
        <name>NAD(+)</name>
        <dbReference type="ChEBI" id="CHEBI:57540"/>
    </ligand>
</feature>
<dbReference type="NCBIfam" id="TIGR01534">
    <property type="entry name" value="GAPDH-I"/>
    <property type="match status" value="1"/>
</dbReference>
<keyword evidence="5" id="KW-0520">NAD</keyword>
<dbReference type="PANTHER" id="PTHR43148">
    <property type="entry name" value="GLYCERALDEHYDE-3-PHOSPHATE DEHYDROGENASE 2"/>
    <property type="match status" value="1"/>
</dbReference>
<name>A0A096BHQ1_9FIRM</name>
<feature type="binding site" evidence="4">
    <location>
        <begin position="153"/>
        <end position="155"/>
    </location>
    <ligand>
        <name>D-glyceraldehyde 3-phosphate</name>
        <dbReference type="ChEBI" id="CHEBI:59776"/>
    </ligand>
</feature>
<dbReference type="FunFam" id="3.30.360.10:FF:000002">
    <property type="entry name" value="Glyceraldehyde-3-phosphate dehydrogenase"/>
    <property type="match status" value="1"/>
</dbReference>
<dbReference type="SUPFAM" id="SSF55347">
    <property type="entry name" value="Glyceraldehyde-3-phosphate dehydrogenase-like, C-terminal domain"/>
    <property type="match status" value="1"/>
</dbReference>
<dbReference type="GO" id="GO:0006006">
    <property type="term" value="P:glucose metabolic process"/>
    <property type="evidence" value="ECO:0007669"/>
    <property type="project" value="InterPro"/>
</dbReference>
<keyword evidence="2 8" id="KW-0560">Oxidoreductase</keyword>
<accession>A0A096BHQ1</accession>
<dbReference type="InterPro" id="IPR006424">
    <property type="entry name" value="Glyceraldehyde-3-P_DH_1"/>
</dbReference>
<dbReference type="InterPro" id="IPR020829">
    <property type="entry name" value="GlycerAld_3-P_DH_cat"/>
</dbReference>
<dbReference type="SMART" id="SM00846">
    <property type="entry name" value="Gp_dh_N"/>
    <property type="match status" value="1"/>
</dbReference>
<dbReference type="GO" id="GO:0051287">
    <property type="term" value="F:NAD binding"/>
    <property type="evidence" value="ECO:0007669"/>
    <property type="project" value="InterPro"/>
</dbReference>
<dbReference type="EMBL" id="AZTB01000031">
    <property type="protein sequence ID" value="KGG80293.1"/>
    <property type="molecule type" value="Genomic_DNA"/>
</dbReference>
<feature type="domain" description="Glyceraldehyde 3-phosphate dehydrogenase NAD(P) binding" evidence="9">
    <location>
        <begin position="3"/>
        <end position="154"/>
    </location>
</feature>
<dbReference type="AlphaFoldDB" id="A0A096BHQ1"/>
<feature type="active site" description="Nucleophile" evidence="3">
    <location>
        <position position="154"/>
    </location>
</feature>
<dbReference type="STRING" id="1156417.Y919_07000"/>
<dbReference type="InterPro" id="IPR020831">
    <property type="entry name" value="GlycerAld/Erythrose_P_DH"/>
</dbReference>
<feature type="binding site" evidence="5">
    <location>
        <begin position="12"/>
        <end position="13"/>
    </location>
    <ligand>
        <name>NAD(+)</name>
        <dbReference type="ChEBI" id="CHEBI:57540"/>
    </ligand>
</feature>
<dbReference type="CDD" id="cd05214">
    <property type="entry name" value="GAPDH_I_N"/>
    <property type="match status" value="1"/>
</dbReference>
<feature type="binding site" evidence="4">
    <location>
        <position position="235"/>
    </location>
    <ligand>
        <name>D-glyceraldehyde 3-phosphate</name>
        <dbReference type="ChEBI" id="CHEBI:59776"/>
    </ligand>
</feature>
<protein>
    <recommendedName>
        <fullName evidence="8">Glyceraldehyde-3-phosphate dehydrogenase</fullName>
        <ecNumber evidence="8">1.2.1.-</ecNumber>
    </recommendedName>
</protein>
<evidence type="ECO:0000256" key="1">
    <source>
        <dbReference type="ARBA" id="ARBA00007406"/>
    </source>
</evidence>
<feature type="binding site" evidence="4">
    <location>
        <position position="184"/>
    </location>
    <ligand>
        <name>D-glyceraldehyde 3-phosphate</name>
        <dbReference type="ChEBI" id="CHEBI:59776"/>
    </ligand>
</feature>
<dbReference type="PROSITE" id="PS00071">
    <property type="entry name" value="GAPDH"/>
    <property type="match status" value="1"/>
</dbReference>
<dbReference type="GO" id="GO:0050661">
    <property type="term" value="F:NADP binding"/>
    <property type="evidence" value="ECO:0007669"/>
    <property type="project" value="InterPro"/>
</dbReference>
<evidence type="ECO:0000256" key="8">
    <source>
        <dbReference type="RuleBase" id="RU361160"/>
    </source>
</evidence>
<feature type="binding site" evidence="5">
    <location>
        <position position="80"/>
    </location>
    <ligand>
        <name>NAD(+)</name>
        <dbReference type="ChEBI" id="CHEBI:57540"/>
    </ligand>
</feature>
<comment type="caution">
    <text evidence="10">The sequence shown here is derived from an EMBL/GenBank/DDBJ whole genome shotgun (WGS) entry which is preliminary data.</text>
</comment>
<dbReference type="SUPFAM" id="SSF51735">
    <property type="entry name" value="NAD(P)-binding Rossmann-fold domains"/>
    <property type="match status" value="1"/>
</dbReference>